<accession>A0A485NM67</accession>
<keyword evidence="3" id="KW-0964">Secreted</keyword>
<evidence type="ECO:0000256" key="4">
    <source>
        <dbReference type="ARBA" id="ARBA00022729"/>
    </source>
</evidence>
<dbReference type="PANTHER" id="PTHR32073:SF8">
    <property type="entry name" value="DIVERGENT PROTEIN KINASE DOMAIN 2B"/>
    <property type="match status" value="1"/>
</dbReference>
<reference evidence="6 7" key="1">
    <citation type="submission" date="2019-01" db="EMBL/GenBank/DDBJ databases">
        <authorList>
            <person name="Alioto T."/>
            <person name="Alioto T."/>
        </authorList>
    </citation>
    <scope>NUCLEOTIDE SEQUENCE [LARGE SCALE GENOMIC DNA]</scope>
</reference>
<dbReference type="EMBL" id="CAAGRJ010017876">
    <property type="protein sequence ID" value="VFV33334.1"/>
    <property type="molecule type" value="Genomic_DNA"/>
</dbReference>
<dbReference type="AlphaFoldDB" id="A0A485NM67"/>
<dbReference type="InterPro" id="IPR022049">
    <property type="entry name" value="FAM69_kinase_dom"/>
</dbReference>
<evidence type="ECO:0000313" key="6">
    <source>
        <dbReference type="EMBL" id="VFV33334.1"/>
    </source>
</evidence>
<dbReference type="PANTHER" id="PTHR32073">
    <property type="entry name" value="GH11358P"/>
    <property type="match status" value="1"/>
</dbReference>
<keyword evidence="4" id="KW-0732">Signal</keyword>
<dbReference type="Pfam" id="PF12260">
    <property type="entry name" value="PIP49_C"/>
    <property type="match status" value="1"/>
</dbReference>
<name>A0A485NM67_LYNPA</name>
<sequence>MAPWFDSRLASRLGLPPDPLPSYPANYSDDSKTWRPVEISRLVSKQESDISDRRICASAAAPKTCSIERILRKTARFQKWLQAKRLTPDLVQGLPSPFLRCPSQRLLDRVVRRYAEVADAGSIFMDHFTDRDKLRLLYTLAVNAHPILLQIFPGAEGWPLPKYLGSCGRFLVSTSTSPLREFYGAAPDQAADLAYQLLGVLESLRSNDLNYFFYFTHVDAGTFGIFNNGHLFIRDASALGVIDKQEGSQAATGAEESPDIFSCLVSGCRAPLPSCDAVPERQSLVLVCRRVLPQLLQGKFPSPVQDEIDAALARCGEDASPDPEVLGAASRLKDLLRPLRTCDPRFAYRYPDCKYNEKF</sequence>
<evidence type="ECO:0000259" key="5">
    <source>
        <dbReference type="Pfam" id="PF12260"/>
    </source>
</evidence>
<protein>
    <recommendedName>
        <fullName evidence="5">FAM69 protein-kinase domain-containing protein</fullName>
    </recommendedName>
</protein>
<dbReference type="Proteomes" id="UP000386466">
    <property type="component" value="Unassembled WGS sequence"/>
</dbReference>
<dbReference type="GO" id="GO:0005576">
    <property type="term" value="C:extracellular region"/>
    <property type="evidence" value="ECO:0007669"/>
    <property type="project" value="UniProtKB-SubCell"/>
</dbReference>
<organism evidence="6 7">
    <name type="scientific">Lynx pardinus</name>
    <name type="common">Iberian lynx</name>
    <name type="synonym">Felis pardina</name>
    <dbReference type="NCBI Taxonomy" id="191816"/>
    <lineage>
        <taxon>Eukaryota</taxon>
        <taxon>Metazoa</taxon>
        <taxon>Chordata</taxon>
        <taxon>Craniata</taxon>
        <taxon>Vertebrata</taxon>
        <taxon>Euteleostomi</taxon>
        <taxon>Mammalia</taxon>
        <taxon>Eutheria</taxon>
        <taxon>Laurasiatheria</taxon>
        <taxon>Carnivora</taxon>
        <taxon>Feliformia</taxon>
        <taxon>Felidae</taxon>
        <taxon>Felinae</taxon>
        <taxon>Lynx</taxon>
    </lineage>
</organism>
<proteinExistence type="inferred from homology"/>
<feature type="domain" description="FAM69 protein-kinase" evidence="5">
    <location>
        <begin position="137"/>
        <end position="316"/>
    </location>
</feature>
<gene>
    <name evidence="6" type="ORF">LYPA_23C016245</name>
</gene>
<dbReference type="InterPro" id="IPR020519">
    <property type="entry name" value="DIPK2A/B"/>
</dbReference>
<comment type="similarity">
    <text evidence="2">Belongs to the DIPK family.</text>
</comment>
<evidence type="ECO:0000256" key="1">
    <source>
        <dbReference type="ARBA" id="ARBA00004613"/>
    </source>
</evidence>
<evidence type="ECO:0000256" key="2">
    <source>
        <dbReference type="ARBA" id="ARBA00006338"/>
    </source>
</evidence>
<keyword evidence="7" id="KW-1185">Reference proteome</keyword>
<comment type="subcellular location">
    <subcellularLocation>
        <location evidence="1">Secreted</location>
    </subcellularLocation>
</comment>
<evidence type="ECO:0000313" key="7">
    <source>
        <dbReference type="Proteomes" id="UP000386466"/>
    </source>
</evidence>
<evidence type="ECO:0000256" key="3">
    <source>
        <dbReference type="ARBA" id="ARBA00022525"/>
    </source>
</evidence>